<comment type="caution">
    <text evidence="2">The sequence shown here is derived from an EMBL/GenBank/DDBJ whole genome shotgun (WGS) entry which is preliminary data.</text>
</comment>
<keyword evidence="1" id="KW-0472">Membrane</keyword>
<keyword evidence="3" id="KW-1185">Reference proteome</keyword>
<dbReference type="InterPro" id="IPR025031">
    <property type="entry name" value="DUF3919"/>
</dbReference>
<dbReference type="RefSeq" id="WP_221861958.1">
    <property type="nucleotide sequence ID" value="NZ_JAIKTU010000013.1"/>
</dbReference>
<gene>
    <name evidence="2" type="ORF">K5V21_14925</name>
</gene>
<dbReference type="Proteomes" id="UP001299068">
    <property type="component" value="Unassembled WGS sequence"/>
</dbReference>
<dbReference type="Pfam" id="PF13057">
    <property type="entry name" value="DUF3919"/>
    <property type="match status" value="1"/>
</dbReference>
<keyword evidence="1" id="KW-0812">Transmembrane</keyword>
<proteinExistence type="predicted"/>
<accession>A0ABS7L0Z7</accession>
<sequence length="262" mass="30478">MKKNFKNIITLYLLFVVIILIFYFYSTKIVYNNLKVIDDFKSSKKSFSIKVPTKIIIKNEYLGKVTLDNNLIMSDILQYFSAITNSDSKQKNKLINDNVDTLSGTIFYSNGSAEDFTVDNSLTFENKTYTFSSYYINTLRNTLFSCFYTYPNIISIIDHNDSKIVYENSNTSHELTKSESKKLISKLKKFKIMEDNKDFLNINLKESPKEVFKIFINGSNNSSANNTIYITVYNHYLVIQYLGDENGKNIYVKGDLDEKYFK</sequence>
<evidence type="ECO:0000313" key="3">
    <source>
        <dbReference type="Proteomes" id="UP001299068"/>
    </source>
</evidence>
<dbReference type="EMBL" id="JAIKTU010000013">
    <property type="protein sequence ID" value="MBY0756740.1"/>
    <property type="molecule type" value="Genomic_DNA"/>
</dbReference>
<evidence type="ECO:0000256" key="1">
    <source>
        <dbReference type="SAM" id="Phobius"/>
    </source>
</evidence>
<feature type="transmembrane region" description="Helical" evidence="1">
    <location>
        <begin position="7"/>
        <end position="25"/>
    </location>
</feature>
<evidence type="ECO:0000313" key="2">
    <source>
        <dbReference type="EMBL" id="MBY0756740.1"/>
    </source>
</evidence>
<name>A0ABS7L0Z7_CLOSR</name>
<reference evidence="2 3" key="1">
    <citation type="journal article" date="2021" name="Cell Host Microbe">
        <title>in vivo commensal control of Clostridioides difficile virulence.</title>
        <authorList>
            <person name="Girinathan B.P."/>
            <person name="Dibenedetto N."/>
            <person name="Worley J.N."/>
            <person name="Peltier J."/>
            <person name="Arrieta-Ortiz M.L."/>
            <person name="Rupa Christinal Immanuel S."/>
            <person name="Lavin R."/>
            <person name="Delaney M.L."/>
            <person name="Cummins C."/>
            <person name="Hoffmann M."/>
            <person name="Luo Y."/>
            <person name="Gonzalez-Escalona N."/>
            <person name="Allard M."/>
            <person name="Onderdonk A.B."/>
            <person name="Gerber G.K."/>
            <person name="Sonenshein A.L."/>
            <person name="Baliga N."/>
            <person name="Dupuy B."/>
            <person name="Bry L."/>
        </authorList>
    </citation>
    <scope>NUCLEOTIDE SEQUENCE [LARGE SCALE GENOMIC DNA]</scope>
    <source>
        <strain evidence="2 3">DSM 599</strain>
    </source>
</reference>
<protein>
    <submittedName>
        <fullName evidence="2">DUF3919 family protein</fullName>
    </submittedName>
</protein>
<keyword evidence="1" id="KW-1133">Transmembrane helix</keyword>
<organism evidence="2 3">
    <name type="scientific">Clostridium sardiniense</name>
    <name type="common">Clostridium absonum</name>
    <dbReference type="NCBI Taxonomy" id="29369"/>
    <lineage>
        <taxon>Bacteria</taxon>
        <taxon>Bacillati</taxon>
        <taxon>Bacillota</taxon>
        <taxon>Clostridia</taxon>
        <taxon>Eubacteriales</taxon>
        <taxon>Clostridiaceae</taxon>
        <taxon>Clostridium</taxon>
    </lineage>
</organism>